<evidence type="ECO:0000313" key="2">
    <source>
        <dbReference type="Proteomes" id="UP000887565"/>
    </source>
</evidence>
<dbReference type="Proteomes" id="UP000887565">
    <property type="component" value="Unplaced"/>
</dbReference>
<evidence type="ECO:0000313" key="3">
    <source>
        <dbReference type="WBParaSite" id="nRc.2.0.1.t39584-RA"/>
    </source>
</evidence>
<accession>A0A915KMB5</accession>
<evidence type="ECO:0000256" key="1">
    <source>
        <dbReference type="SAM" id="MobiDB-lite"/>
    </source>
</evidence>
<proteinExistence type="predicted"/>
<name>A0A915KMB5_ROMCU</name>
<keyword evidence="2" id="KW-1185">Reference proteome</keyword>
<sequence length="335" mass="38329">MSQQNKQVANKKGKKFTAKNQADGDGQGSGGGDRSSLCHWDGSSAFFYCRRVRHRSARICCMPEYGDWRMLGSPAHQTMGWLHVVTILPIVTTDISNNYLLGCCYEQESKIVKEKEQGTSDKQIEQLIEEVHSNPCVRTKVTMQGKMFQGGGSKAYHTVKKFLGFTQKFKAEHFKLLRIGSILFHQKRQVYSADADSGSEDEFCEVKPLYSFTNVGDHEPNEEVPDLLLPPKEALGPFTNLEELIEGFNDMEISWAQDRDKWLLDYKPYPQGEPEIKLLGFVLGSFGKYSRKDTIEMDDDDMEVIDLNLEEFVEKYEKERAVDLNDKCQQEDWMS</sequence>
<reference evidence="3" key="1">
    <citation type="submission" date="2022-11" db="UniProtKB">
        <authorList>
            <consortium name="WormBaseParasite"/>
        </authorList>
    </citation>
    <scope>IDENTIFICATION</scope>
</reference>
<organism evidence="2 3">
    <name type="scientific">Romanomermis culicivorax</name>
    <name type="common">Nematode worm</name>
    <dbReference type="NCBI Taxonomy" id="13658"/>
    <lineage>
        <taxon>Eukaryota</taxon>
        <taxon>Metazoa</taxon>
        <taxon>Ecdysozoa</taxon>
        <taxon>Nematoda</taxon>
        <taxon>Enoplea</taxon>
        <taxon>Dorylaimia</taxon>
        <taxon>Mermithida</taxon>
        <taxon>Mermithoidea</taxon>
        <taxon>Mermithidae</taxon>
        <taxon>Romanomermis</taxon>
    </lineage>
</organism>
<feature type="region of interest" description="Disordered" evidence="1">
    <location>
        <begin position="1"/>
        <end position="33"/>
    </location>
</feature>
<protein>
    <submittedName>
        <fullName evidence="3">Uncharacterized protein</fullName>
    </submittedName>
</protein>
<dbReference type="WBParaSite" id="nRc.2.0.1.t39584-RA">
    <property type="protein sequence ID" value="nRc.2.0.1.t39584-RA"/>
    <property type="gene ID" value="nRc.2.0.1.g39584"/>
</dbReference>
<dbReference type="AlphaFoldDB" id="A0A915KMB5"/>